<accession>A0A0G1G048</accession>
<protein>
    <recommendedName>
        <fullName evidence="1">VWFA domain-containing protein</fullName>
    </recommendedName>
</protein>
<dbReference type="InterPro" id="IPR036465">
    <property type="entry name" value="vWFA_dom_sf"/>
</dbReference>
<dbReference type="Gene3D" id="3.40.50.410">
    <property type="entry name" value="von Willebrand factor, type A domain"/>
    <property type="match status" value="1"/>
</dbReference>
<evidence type="ECO:0000313" key="3">
    <source>
        <dbReference type="Proteomes" id="UP000033980"/>
    </source>
</evidence>
<dbReference type="EMBL" id="LCFK01000047">
    <property type="protein sequence ID" value="KKS92328.1"/>
    <property type="molecule type" value="Genomic_DNA"/>
</dbReference>
<dbReference type="SUPFAM" id="SSF53300">
    <property type="entry name" value="vWA-like"/>
    <property type="match status" value="1"/>
</dbReference>
<sequence>MDSKTQISQDIQAAMAASHLTPISSQTILANLNATTIPAQIGDQISKLESPMPVAVNLVIDSSGSLDGYEKIMVDAINDTADDFVKMLNKTGQEIYLQVMEFSDRGGPNLRVIVPFVHVQDYVPMTVQDYVAAGMTPLNEATFDGVTATSIFGASLFAYGATGVQEVTVIISDGIDNPSSMSKRARQKDEVRRFLKELNSKPHFVCAFVGIGDELTFRTEATELGILDGNILTVDKTKGGITKALKLVSSSVGSRSQSIHANQPVNSNNFFVTN</sequence>
<name>A0A0G1G048_9BACT</name>
<dbReference type="Proteomes" id="UP000033980">
    <property type="component" value="Unassembled WGS sequence"/>
</dbReference>
<evidence type="ECO:0000313" key="2">
    <source>
        <dbReference type="EMBL" id="KKS92328.1"/>
    </source>
</evidence>
<gene>
    <name evidence="2" type="ORF">UV68_C0047G0005</name>
</gene>
<comment type="caution">
    <text evidence="2">The sequence shown here is derived from an EMBL/GenBank/DDBJ whole genome shotgun (WGS) entry which is preliminary data.</text>
</comment>
<feature type="domain" description="VWFA" evidence="1">
    <location>
        <begin position="55"/>
        <end position="248"/>
    </location>
</feature>
<organism evidence="2 3">
    <name type="scientific">Candidatus Collierbacteria bacterium GW2011_GWC2_43_12</name>
    <dbReference type="NCBI Taxonomy" id="1618390"/>
    <lineage>
        <taxon>Bacteria</taxon>
        <taxon>Candidatus Collieribacteriota</taxon>
    </lineage>
</organism>
<dbReference type="AlphaFoldDB" id="A0A0G1G048"/>
<dbReference type="PROSITE" id="PS50234">
    <property type="entry name" value="VWFA"/>
    <property type="match status" value="1"/>
</dbReference>
<dbReference type="InterPro" id="IPR002035">
    <property type="entry name" value="VWF_A"/>
</dbReference>
<proteinExistence type="predicted"/>
<evidence type="ECO:0000259" key="1">
    <source>
        <dbReference type="PROSITE" id="PS50234"/>
    </source>
</evidence>
<reference evidence="2 3" key="1">
    <citation type="journal article" date="2015" name="Nature">
        <title>rRNA introns, odd ribosomes, and small enigmatic genomes across a large radiation of phyla.</title>
        <authorList>
            <person name="Brown C.T."/>
            <person name="Hug L.A."/>
            <person name="Thomas B.C."/>
            <person name="Sharon I."/>
            <person name="Castelle C.J."/>
            <person name="Singh A."/>
            <person name="Wilkins M.J."/>
            <person name="Williams K.H."/>
            <person name="Banfield J.F."/>
        </authorList>
    </citation>
    <scope>NUCLEOTIDE SEQUENCE [LARGE SCALE GENOMIC DNA]</scope>
</reference>